<name>A0AC35G0K4_9BILA</name>
<reference evidence="2" key="1">
    <citation type="submission" date="2022-11" db="UniProtKB">
        <authorList>
            <consortium name="WormBaseParasite"/>
        </authorList>
    </citation>
    <scope>IDENTIFICATION</scope>
</reference>
<evidence type="ECO:0000313" key="1">
    <source>
        <dbReference type="Proteomes" id="UP000887580"/>
    </source>
</evidence>
<protein>
    <submittedName>
        <fullName evidence="2">Uncharacterized protein</fullName>
    </submittedName>
</protein>
<sequence>MSSENINTPQSDNIEVTTDESAKSDVDNCANTLSENAFETINSAAVELVKEVEDTKNVKENEAKAVEPENTSENGNCGINELVQEVKDNIEDKAKIIKEIAENLVEADEVLANNSEATSETANIDLSDAQAAILEDDFSELNIADNNGDDDLEADFILDDTTETFNYKFRIPYEKEQAELCAHPDFTNEKVIALLTENSDNMTPEQLNLLEHFRVCLIRREYRKDTLAAKVLQNMRKIQIEQEEKIEEVEKQFQNRMQKLDNQYWKINSRLEEEQNDLYASDDEIDDD</sequence>
<dbReference type="WBParaSite" id="PS1159_v2.g22136.t1">
    <property type="protein sequence ID" value="PS1159_v2.g22136.t1"/>
    <property type="gene ID" value="PS1159_v2.g22136"/>
</dbReference>
<dbReference type="Proteomes" id="UP000887580">
    <property type="component" value="Unplaced"/>
</dbReference>
<organism evidence="1 2">
    <name type="scientific">Panagrolaimus sp. PS1159</name>
    <dbReference type="NCBI Taxonomy" id="55785"/>
    <lineage>
        <taxon>Eukaryota</taxon>
        <taxon>Metazoa</taxon>
        <taxon>Ecdysozoa</taxon>
        <taxon>Nematoda</taxon>
        <taxon>Chromadorea</taxon>
        <taxon>Rhabditida</taxon>
        <taxon>Tylenchina</taxon>
        <taxon>Panagrolaimomorpha</taxon>
        <taxon>Panagrolaimoidea</taxon>
        <taxon>Panagrolaimidae</taxon>
        <taxon>Panagrolaimus</taxon>
    </lineage>
</organism>
<accession>A0AC35G0K4</accession>
<evidence type="ECO:0000313" key="2">
    <source>
        <dbReference type="WBParaSite" id="PS1159_v2.g22136.t1"/>
    </source>
</evidence>
<proteinExistence type="predicted"/>